<protein>
    <submittedName>
        <fullName evidence="1">Uncharacterized protein</fullName>
    </submittedName>
</protein>
<evidence type="ECO:0000313" key="2">
    <source>
        <dbReference type="Proteomes" id="UP000321183"/>
    </source>
</evidence>
<dbReference type="EMBL" id="AP019563">
    <property type="protein sequence ID" value="BBJ31805.1"/>
    <property type="molecule type" value="Genomic_DNA"/>
</dbReference>
<name>A0A510GAG6_9RICK</name>
<dbReference type="AlphaFoldDB" id="A0A510GAG6"/>
<accession>A0A510GAG6</accession>
<reference evidence="1 2" key="1">
    <citation type="submission" date="2019-04" db="EMBL/GenBank/DDBJ databases">
        <title>Draft genome sequence of Rickettsia asiatica Maytaro1284.</title>
        <authorList>
            <person name="Thu M."/>
            <person name="Qiu Y."/>
            <person name="Nakao R."/>
        </authorList>
    </citation>
    <scope>NUCLEOTIDE SEQUENCE [LARGE SCALE GENOMIC DNA]</scope>
    <source>
        <strain evidence="1 2">Maytaro1284</strain>
    </source>
</reference>
<organism evidence="1 2">
    <name type="scientific">Rickettsia asiatica</name>
    <dbReference type="NCBI Taxonomy" id="238800"/>
    <lineage>
        <taxon>Bacteria</taxon>
        <taxon>Pseudomonadati</taxon>
        <taxon>Pseudomonadota</taxon>
        <taxon>Alphaproteobacteria</taxon>
        <taxon>Rickettsiales</taxon>
        <taxon>Rickettsiaceae</taxon>
        <taxon>Rickettsieae</taxon>
        <taxon>Rickettsia</taxon>
        <taxon>spotted fever group</taxon>
    </lineage>
</organism>
<gene>
    <name evidence="1" type="ORF">RAS_09140</name>
</gene>
<evidence type="ECO:0000313" key="1">
    <source>
        <dbReference type="EMBL" id="BBJ31805.1"/>
    </source>
</evidence>
<dbReference type="KEGG" id="ras:RAS_09140"/>
<dbReference type="Proteomes" id="UP000321183">
    <property type="component" value="Chromosome"/>
</dbReference>
<keyword evidence="2" id="KW-1185">Reference proteome</keyword>
<sequence>MNPASAYEVKAVSSIPQNNNRKFRDEIATKIPTTDNNIKVINSNFNSSATRIE</sequence>
<proteinExistence type="predicted"/>